<name>A0A6G4A628_9BACL</name>
<dbReference type="AlphaFoldDB" id="A0A6G4A628"/>
<protein>
    <submittedName>
        <fullName evidence="1">Uncharacterized protein</fullName>
    </submittedName>
</protein>
<evidence type="ECO:0000313" key="1">
    <source>
        <dbReference type="EMBL" id="NEW09748.1"/>
    </source>
</evidence>
<proteinExistence type="predicted"/>
<dbReference type="RefSeq" id="WP_163953877.1">
    <property type="nucleotide sequence ID" value="NZ_JAAIKC010000023.1"/>
</dbReference>
<reference evidence="1" key="1">
    <citation type="submission" date="2020-02" db="EMBL/GenBank/DDBJ databases">
        <authorList>
            <person name="Shen X.-R."/>
            <person name="Zhang Y.-X."/>
        </authorList>
    </citation>
    <scope>NUCLEOTIDE SEQUENCE</scope>
    <source>
        <strain evidence="1">SYP-B3998</strain>
    </source>
</reference>
<accession>A0A6G4A628</accession>
<comment type="caution">
    <text evidence="1">The sequence shown here is derived from an EMBL/GenBank/DDBJ whole genome shotgun (WGS) entry which is preliminary data.</text>
</comment>
<dbReference type="EMBL" id="JAAIKC010000023">
    <property type="protein sequence ID" value="NEW09748.1"/>
    <property type="molecule type" value="Genomic_DNA"/>
</dbReference>
<gene>
    <name evidence="1" type="ORF">GK047_27895</name>
</gene>
<organism evidence="1">
    <name type="scientific">Paenibacillus sp. SYP-B3998</name>
    <dbReference type="NCBI Taxonomy" id="2678564"/>
    <lineage>
        <taxon>Bacteria</taxon>
        <taxon>Bacillati</taxon>
        <taxon>Bacillota</taxon>
        <taxon>Bacilli</taxon>
        <taxon>Bacillales</taxon>
        <taxon>Paenibacillaceae</taxon>
        <taxon>Paenibacillus</taxon>
    </lineage>
</organism>
<sequence>MTICEFYRSQLVLIFNELEPGWSELETYDFGYQWTRQVNSYLETLRIVQLGDTHPFVMYTITLPEDFKQTNIFDMAYQYKSQYELSLLLHHSKLQLSMSKNCSELDESMAGFLFRSRAELFDIIDFSVYG</sequence>